<dbReference type="RefSeq" id="WP_101304760.1">
    <property type="nucleotide sequence ID" value="NZ_NXGX01000011.1"/>
</dbReference>
<organism evidence="1 2">
    <name type="scientific">Thalassospira lohafexi</name>
    <dbReference type="NCBI Taxonomy" id="744227"/>
    <lineage>
        <taxon>Bacteria</taxon>
        <taxon>Pseudomonadati</taxon>
        <taxon>Pseudomonadota</taxon>
        <taxon>Alphaproteobacteria</taxon>
        <taxon>Rhodospirillales</taxon>
        <taxon>Thalassospiraceae</taxon>
        <taxon>Thalassospira</taxon>
    </lineage>
</organism>
<proteinExistence type="predicted"/>
<evidence type="ECO:0000313" key="2">
    <source>
        <dbReference type="Proteomes" id="UP000233332"/>
    </source>
</evidence>
<name>A0A2N3L1G4_9PROT</name>
<protein>
    <submittedName>
        <fullName evidence="1">Uncharacterized protein</fullName>
    </submittedName>
</protein>
<evidence type="ECO:0000313" key="1">
    <source>
        <dbReference type="EMBL" id="PKR56566.1"/>
    </source>
</evidence>
<dbReference type="AlphaFoldDB" id="A0A2N3L1G4"/>
<sequence length="79" mass="9372">MTTLNVCNLRELIIGGMLEARKKISADLEQATKIEQHFYTDDDRNTMREQLAEYDAFRHEPDRWFRSLGRTIPNKKQES</sequence>
<comment type="caution">
    <text evidence="1">The sequence shown here is derived from an EMBL/GenBank/DDBJ whole genome shotgun (WGS) entry which is preliminary data.</text>
</comment>
<dbReference type="Proteomes" id="UP000233332">
    <property type="component" value="Unassembled WGS sequence"/>
</dbReference>
<dbReference type="EMBL" id="NXGX01000011">
    <property type="protein sequence ID" value="PKR56566.1"/>
    <property type="molecule type" value="Genomic_DNA"/>
</dbReference>
<reference evidence="1 2" key="1">
    <citation type="submission" date="2017-09" db="EMBL/GenBank/DDBJ databases">
        <title>Biodiversity and function of Thalassospira species in the particle-attached aromatic-hydrocarbon-degrading consortia from the surface seawater of the China South Sea.</title>
        <authorList>
            <person name="Dong C."/>
            <person name="Lai Q."/>
            <person name="Shao Z."/>
        </authorList>
    </citation>
    <scope>NUCLEOTIDE SEQUENCE [LARGE SCALE GENOMIC DNA]</scope>
    <source>
        <strain evidence="1 2">139Z-12</strain>
    </source>
</reference>
<keyword evidence="2" id="KW-1185">Reference proteome</keyword>
<gene>
    <name evidence="1" type="ORF">COO92_20260</name>
</gene>
<accession>A0A2N3L1G4</accession>